<feature type="transmembrane region" description="Helical" evidence="1">
    <location>
        <begin position="42"/>
        <end position="62"/>
    </location>
</feature>
<keyword evidence="1" id="KW-0812">Transmembrane</keyword>
<dbReference type="OrthoDB" id="386046at2157"/>
<keyword evidence="1" id="KW-0472">Membrane</keyword>
<dbReference type="AlphaFoldDB" id="A0A1G9TM74"/>
<accession>A0A1G9TM74</accession>
<organism evidence="2 3">
    <name type="scientific">Halogranum gelatinilyticum</name>
    <dbReference type="NCBI Taxonomy" id="660521"/>
    <lineage>
        <taxon>Archaea</taxon>
        <taxon>Methanobacteriati</taxon>
        <taxon>Methanobacteriota</taxon>
        <taxon>Stenosarchaea group</taxon>
        <taxon>Halobacteria</taxon>
        <taxon>Halobacteriales</taxon>
        <taxon>Haloferacaceae</taxon>
    </lineage>
</organism>
<feature type="transmembrane region" description="Helical" evidence="1">
    <location>
        <begin position="109"/>
        <end position="126"/>
    </location>
</feature>
<reference evidence="3" key="1">
    <citation type="submission" date="2016-10" db="EMBL/GenBank/DDBJ databases">
        <authorList>
            <person name="Varghese N."/>
            <person name="Submissions S."/>
        </authorList>
    </citation>
    <scope>NUCLEOTIDE SEQUENCE [LARGE SCALE GENOMIC DNA]</scope>
    <source>
        <strain evidence="3">CGMCC 1.10119</strain>
    </source>
</reference>
<evidence type="ECO:0000313" key="2">
    <source>
        <dbReference type="EMBL" id="SDM48909.1"/>
    </source>
</evidence>
<evidence type="ECO:0000256" key="1">
    <source>
        <dbReference type="SAM" id="Phobius"/>
    </source>
</evidence>
<dbReference type="Proteomes" id="UP000199451">
    <property type="component" value="Unassembled WGS sequence"/>
</dbReference>
<keyword evidence="3" id="KW-1185">Reference proteome</keyword>
<name>A0A1G9TM74_9EURY</name>
<dbReference type="EMBL" id="FNHL01000002">
    <property type="protein sequence ID" value="SDM48909.1"/>
    <property type="molecule type" value="Genomic_DNA"/>
</dbReference>
<evidence type="ECO:0000313" key="3">
    <source>
        <dbReference type="Proteomes" id="UP000199451"/>
    </source>
</evidence>
<feature type="transmembrane region" description="Helical" evidence="1">
    <location>
        <begin position="74"/>
        <end position="97"/>
    </location>
</feature>
<sequence length="140" mass="14987">MSLRPALSALLDLVLATFGYFIVLFGPAAVVASVTMPPAPSAQRPVLAVVGVAALAAAVWHVRAGKSLAPLGEFFFTVMALQVLSMVPLIPAFYLLRWQGVSVELPTELGALYVLAVYGVTYVHVYRDGWERLKTRVAGS</sequence>
<keyword evidence="1" id="KW-1133">Transmembrane helix</keyword>
<dbReference type="RefSeq" id="WP_089696859.1">
    <property type="nucleotide sequence ID" value="NZ_FNHL01000002.1"/>
</dbReference>
<gene>
    <name evidence="2" type="ORF">SAMN04487949_1833</name>
</gene>
<proteinExistence type="predicted"/>
<protein>
    <submittedName>
        <fullName evidence="2">Uncharacterized protein</fullName>
    </submittedName>
</protein>